<dbReference type="Gene3D" id="2.140.10.10">
    <property type="entry name" value="Quinoprotein alcohol dehydrogenase-like superfamily"/>
    <property type="match status" value="2"/>
</dbReference>
<evidence type="ECO:0000256" key="9">
    <source>
        <dbReference type="SAM" id="SignalP"/>
    </source>
</evidence>
<keyword evidence="4 8" id="KW-0479">Metal-binding</keyword>
<dbReference type="InterPro" id="IPR009056">
    <property type="entry name" value="Cyt_c-like_dom"/>
</dbReference>
<feature type="signal peptide" evidence="9">
    <location>
        <begin position="1"/>
        <end position="20"/>
    </location>
</feature>
<evidence type="ECO:0000256" key="6">
    <source>
        <dbReference type="ARBA" id="ARBA00023002"/>
    </source>
</evidence>
<dbReference type="Pfam" id="PF13442">
    <property type="entry name" value="Cytochrome_CBB3"/>
    <property type="match status" value="1"/>
</dbReference>
<dbReference type="InterPro" id="IPR002372">
    <property type="entry name" value="PQQ_rpt_dom"/>
</dbReference>
<dbReference type="PANTHER" id="PTHR32303:SF4">
    <property type="entry name" value="QUINOPROTEIN GLUCOSE DEHYDROGENASE"/>
    <property type="match status" value="1"/>
</dbReference>
<reference evidence="11" key="2">
    <citation type="submission" date="2020-09" db="EMBL/GenBank/DDBJ databases">
        <authorList>
            <person name="Sun Q."/>
            <person name="Zhou Y."/>
        </authorList>
    </citation>
    <scope>NUCLEOTIDE SEQUENCE</scope>
    <source>
        <strain evidence="11">CGMCC 1.15425</strain>
    </source>
</reference>
<dbReference type="InterPro" id="IPR011047">
    <property type="entry name" value="Quinoprotein_ADH-like_sf"/>
</dbReference>
<comment type="similarity">
    <text evidence="2">Belongs to the bacterial PQQ dehydrogenase family.</text>
</comment>
<evidence type="ECO:0000256" key="3">
    <source>
        <dbReference type="ARBA" id="ARBA00022617"/>
    </source>
</evidence>
<keyword evidence="7 8" id="KW-0408">Iron</keyword>
<feature type="domain" description="Cytochrome c" evidence="10">
    <location>
        <begin position="23"/>
        <end position="128"/>
    </location>
</feature>
<dbReference type="InterPro" id="IPR036909">
    <property type="entry name" value="Cyt_c-like_dom_sf"/>
</dbReference>
<dbReference type="OrthoDB" id="5173551at2"/>
<dbReference type="PROSITE" id="PS51007">
    <property type="entry name" value="CYTC"/>
    <property type="match status" value="1"/>
</dbReference>
<evidence type="ECO:0000256" key="8">
    <source>
        <dbReference type="PROSITE-ProRule" id="PRU00433"/>
    </source>
</evidence>
<dbReference type="SUPFAM" id="SSF46626">
    <property type="entry name" value="Cytochrome c"/>
    <property type="match status" value="1"/>
</dbReference>
<dbReference type="PANTHER" id="PTHR32303">
    <property type="entry name" value="QUINOPROTEIN ALCOHOL DEHYDROGENASE (CYTOCHROME C)"/>
    <property type="match status" value="1"/>
</dbReference>
<dbReference type="GO" id="GO:0009055">
    <property type="term" value="F:electron transfer activity"/>
    <property type="evidence" value="ECO:0007669"/>
    <property type="project" value="InterPro"/>
</dbReference>
<keyword evidence="12" id="KW-1185">Reference proteome</keyword>
<reference evidence="11" key="1">
    <citation type="journal article" date="2014" name="Int. J. Syst. Evol. Microbiol.">
        <title>Complete genome sequence of Corynebacterium casei LMG S-19264T (=DSM 44701T), isolated from a smear-ripened cheese.</title>
        <authorList>
            <consortium name="US DOE Joint Genome Institute (JGI-PGF)"/>
            <person name="Walter F."/>
            <person name="Albersmeier A."/>
            <person name="Kalinowski J."/>
            <person name="Ruckert C."/>
        </authorList>
    </citation>
    <scope>NUCLEOTIDE SEQUENCE</scope>
    <source>
        <strain evidence="11">CGMCC 1.15425</strain>
    </source>
</reference>
<comment type="cofactor">
    <cofactor evidence="1">
        <name>pyrroloquinoline quinone</name>
        <dbReference type="ChEBI" id="CHEBI:58442"/>
    </cofactor>
</comment>
<accession>A0A916QL95</accession>
<dbReference type="Proteomes" id="UP000627715">
    <property type="component" value="Unassembled WGS sequence"/>
</dbReference>
<dbReference type="RefSeq" id="WP_068810282.1">
    <property type="nucleotide sequence ID" value="NZ_BMIY01000012.1"/>
</dbReference>
<comment type="caution">
    <text evidence="11">The sequence shown here is derived from an EMBL/GenBank/DDBJ whole genome shotgun (WGS) entry which is preliminary data.</text>
</comment>
<evidence type="ECO:0000313" key="12">
    <source>
        <dbReference type="Proteomes" id="UP000627715"/>
    </source>
</evidence>
<name>A0A916QL95_9GAMM</name>
<sequence length="730" mass="79497">MIRVLLFMLLPLLTTVGAHAQNASAERGAELFQSECARCHVRADIEMRITNDWLGESAFDLYQRIMATMPAETPGSLTPDQYLDLTAHVLNMGRATTPVEGSNVARLANLEIEQAAASDGIDYYPWPTMNGGMHSNRYAPLDQINADNVADLELAWRWKAENYGPRPEGLNVTNPIMVNGVLYATAGTTRNVVAIDAGTGQTLWMWRPQEGDRFDSSPRKNSGKGVAYWTDGEGKEVIFVVTPGYHLAALDAKTGRLVESFADGGIRDLVDGLRMSPVRDDLDVTLTFPPLVIDDILVVGASHQVSYRPPHADNIKGDVRAFDIHTGELLWTHRNIPLPGEEGAETWFEGSETVNGNGGVWSSMSADTELGLVYLPVESATGDRYGGDRPGDNLFTSSVVAVDYRTGERQWYFQHVRHDIWDYDTPSAPILADLPNGRKVLVQLSKEAFAYVLDRETGEPIWEMEERAVPQTDVPGEWTAEKQIFPTQPPAYDNQGFTEEDLVDFTPEILEMAKEAIKPYRLGPLYTPPSLANAADGTIGTLSLPGTLGGTNWEGGAYDPETGKLYIGSFTMPSVLSLVPGAEFSTVDYIQGAARTPTVEGIPITKPPYGRISAMDLVEGDIDWYIANADTPERLKNHPLLEGVDIPRTGIPTRAGLLVTKSLLFAGEGTGGSSIFRAVDKATGEIIAEIDLPASQTGQPMTYMHNGKQYIVMAVSGNGPAEIVALALPD</sequence>
<keyword evidence="3 8" id="KW-0349">Heme</keyword>
<evidence type="ECO:0000256" key="5">
    <source>
        <dbReference type="ARBA" id="ARBA00022729"/>
    </source>
</evidence>
<dbReference type="SMART" id="SM00564">
    <property type="entry name" value="PQQ"/>
    <property type="match status" value="5"/>
</dbReference>
<dbReference type="SUPFAM" id="SSF50998">
    <property type="entry name" value="Quinoprotein alcohol dehydrogenase-like"/>
    <property type="match status" value="1"/>
</dbReference>
<proteinExistence type="inferred from homology"/>
<evidence type="ECO:0000256" key="7">
    <source>
        <dbReference type="ARBA" id="ARBA00023004"/>
    </source>
</evidence>
<organism evidence="11 12">
    <name type="scientific">Pseudohongiella nitratireducens</name>
    <dbReference type="NCBI Taxonomy" id="1768907"/>
    <lineage>
        <taxon>Bacteria</taxon>
        <taxon>Pseudomonadati</taxon>
        <taxon>Pseudomonadota</taxon>
        <taxon>Gammaproteobacteria</taxon>
        <taxon>Pseudomonadales</taxon>
        <taxon>Pseudohongiellaceae</taxon>
        <taxon>Pseudohongiella</taxon>
    </lineage>
</organism>
<dbReference type="GO" id="GO:0046872">
    <property type="term" value="F:metal ion binding"/>
    <property type="evidence" value="ECO:0007669"/>
    <property type="project" value="UniProtKB-KW"/>
</dbReference>
<dbReference type="GO" id="GO:0016491">
    <property type="term" value="F:oxidoreductase activity"/>
    <property type="evidence" value="ECO:0007669"/>
    <property type="project" value="UniProtKB-KW"/>
</dbReference>
<dbReference type="Pfam" id="PF01011">
    <property type="entry name" value="PQQ"/>
    <property type="match status" value="1"/>
</dbReference>
<dbReference type="GO" id="GO:0020037">
    <property type="term" value="F:heme binding"/>
    <property type="evidence" value="ECO:0007669"/>
    <property type="project" value="InterPro"/>
</dbReference>
<evidence type="ECO:0000313" key="11">
    <source>
        <dbReference type="EMBL" id="GFZ81967.1"/>
    </source>
</evidence>
<evidence type="ECO:0000256" key="2">
    <source>
        <dbReference type="ARBA" id="ARBA00008156"/>
    </source>
</evidence>
<keyword evidence="5 9" id="KW-0732">Signal</keyword>
<dbReference type="EMBL" id="BMIY01000012">
    <property type="protein sequence ID" value="GFZ81967.1"/>
    <property type="molecule type" value="Genomic_DNA"/>
</dbReference>
<evidence type="ECO:0000256" key="4">
    <source>
        <dbReference type="ARBA" id="ARBA00022723"/>
    </source>
</evidence>
<feature type="chain" id="PRO_5037507094" evidence="9">
    <location>
        <begin position="21"/>
        <end position="730"/>
    </location>
</feature>
<protein>
    <submittedName>
        <fullName evidence="11">Glucose dehydrogenase</fullName>
    </submittedName>
</protein>
<evidence type="ECO:0000256" key="1">
    <source>
        <dbReference type="ARBA" id="ARBA00001931"/>
    </source>
</evidence>
<dbReference type="AlphaFoldDB" id="A0A916QL95"/>
<evidence type="ECO:0000259" key="10">
    <source>
        <dbReference type="PROSITE" id="PS51007"/>
    </source>
</evidence>
<keyword evidence="6" id="KW-0560">Oxidoreductase</keyword>
<dbReference type="InterPro" id="IPR018391">
    <property type="entry name" value="PQQ_b-propeller_rpt"/>
</dbReference>
<dbReference type="Gene3D" id="1.10.760.10">
    <property type="entry name" value="Cytochrome c-like domain"/>
    <property type="match status" value="1"/>
</dbReference>
<gene>
    <name evidence="11" type="ORF">GCM10011403_26790</name>
</gene>